<dbReference type="AlphaFoldDB" id="A0A346Y088"/>
<dbReference type="SUPFAM" id="SSF56784">
    <property type="entry name" value="HAD-like"/>
    <property type="match status" value="1"/>
</dbReference>
<dbReference type="PANTHER" id="PTHR10000:SF8">
    <property type="entry name" value="HAD SUPERFAMILY HYDROLASE-LIKE, TYPE 3"/>
    <property type="match status" value="1"/>
</dbReference>
<sequence>MTTIETSALGPGGRRADWNPTLPIRWVLLDVDGTLVGPSGTVTDVVAEATRALAATGVAVGYATGRNVAGVVDVHGRLGLSGPHVVLNGAQVRQDGRAVVTRALTDEHLAEILQLCDAEGLYAELYTDEGFLVTAMDERYRPHWDEVIGQPIGTIETNPPAPGEVIKATIVAHTDAELVSVVDAVTALGLSAGAATSPVTPGLTYVNITRGDVDKGTAILATAEAMGIDPSQIAVVGDGANDLPMMGVVGTAIAMGDAPQPVRDAAHLVTDVVLNDGAAVALHDLLTWAC</sequence>
<dbReference type="Gene3D" id="3.30.1240.10">
    <property type="match status" value="1"/>
</dbReference>
<accession>A0A346Y088</accession>
<protein>
    <submittedName>
        <fullName evidence="1">Hydrolase (HAD superfamily)</fullName>
    </submittedName>
</protein>
<dbReference type="EMBL" id="CP031165">
    <property type="protein sequence ID" value="AXV07885.1"/>
    <property type="molecule type" value="Genomic_DNA"/>
</dbReference>
<dbReference type="Gene3D" id="3.40.50.1000">
    <property type="entry name" value="HAD superfamily/HAD-like"/>
    <property type="match status" value="1"/>
</dbReference>
<dbReference type="InterPro" id="IPR023214">
    <property type="entry name" value="HAD_sf"/>
</dbReference>
<dbReference type="RefSeq" id="WP_164710616.1">
    <property type="nucleotide sequence ID" value="NZ_CP031165.1"/>
</dbReference>
<organism evidence="1 2">
    <name type="scientific">Euzebya pacifica</name>
    <dbReference type="NCBI Taxonomy" id="1608957"/>
    <lineage>
        <taxon>Bacteria</taxon>
        <taxon>Bacillati</taxon>
        <taxon>Actinomycetota</taxon>
        <taxon>Nitriliruptoria</taxon>
        <taxon>Euzebyales</taxon>
    </lineage>
</organism>
<dbReference type="GO" id="GO:0016791">
    <property type="term" value="F:phosphatase activity"/>
    <property type="evidence" value="ECO:0007669"/>
    <property type="project" value="TreeGrafter"/>
</dbReference>
<evidence type="ECO:0000313" key="2">
    <source>
        <dbReference type="Proteomes" id="UP000264006"/>
    </source>
</evidence>
<keyword evidence="1" id="KW-0378">Hydrolase</keyword>
<dbReference type="InterPro" id="IPR036412">
    <property type="entry name" value="HAD-like_sf"/>
</dbReference>
<name>A0A346Y088_9ACTN</name>
<proteinExistence type="predicted"/>
<evidence type="ECO:0000313" key="1">
    <source>
        <dbReference type="EMBL" id="AXV07885.1"/>
    </source>
</evidence>
<keyword evidence="2" id="KW-1185">Reference proteome</keyword>
<gene>
    <name evidence="1" type="ORF">DVS28_a3209</name>
</gene>
<dbReference type="GO" id="GO:0000287">
    <property type="term" value="F:magnesium ion binding"/>
    <property type="evidence" value="ECO:0007669"/>
    <property type="project" value="TreeGrafter"/>
</dbReference>
<dbReference type="GO" id="GO:0005829">
    <property type="term" value="C:cytosol"/>
    <property type="evidence" value="ECO:0007669"/>
    <property type="project" value="TreeGrafter"/>
</dbReference>
<dbReference type="Pfam" id="PF08282">
    <property type="entry name" value="Hydrolase_3"/>
    <property type="match status" value="1"/>
</dbReference>
<reference evidence="1 2" key="1">
    <citation type="submission" date="2018-09" db="EMBL/GenBank/DDBJ databases">
        <title>Complete genome sequence of Euzebya sp. DY32-46 isolated from seawater of Pacific Ocean.</title>
        <authorList>
            <person name="Xu L."/>
            <person name="Wu Y.-H."/>
            <person name="Xu X.-W."/>
        </authorList>
    </citation>
    <scope>NUCLEOTIDE SEQUENCE [LARGE SCALE GENOMIC DNA]</scope>
    <source>
        <strain evidence="1 2">DY32-46</strain>
    </source>
</reference>
<dbReference type="KEGG" id="euz:DVS28_a3209"/>
<dbReference type="PANTHER" id="PTHR10000">
    <property type="entry name" value="PHOSPHOSERINE PHOSPHATASE"/>
    <property type="match status" value="1"/>
</dbReference>
<dbReference type="Proteomes" id="UP000264006">
    <property type="component" value="Chromosome"/>
</dbReference>